<feature type="transmembrane region" description="Helical" evidence="2">
    <location>
        <begin position="131"/>
        <end position="151"/>
    </location>
</feature>
<dbReference type="RefSeq" id="WP_324669621.1">
    <property type="nucleotide sequence ID" value="NZ_CP141614.1"/>
</dbReference>
<feature type="transmembrane region" description="Helical" evidence="2">
    <location>
        <begin position="97"/>
        <end position="119"/>
    </location>
</feature>
<dbReference type="Gene3D" id="1.10.1760.20">
    <property type="match status" value="1"/>
</dbReference>
<keyword evidence="2" id="KW-0472">Membrane</keyword>
<dbReference type="InterPro" id="IPR012652">
    <property type="entry name" value="ThiW"/>
</dbReference>
<feature type="transmembrane region" description="Helical" evidence="2">
    <location>
        <begin position="70"/>
        <end position="91"/>
    </location>
</feature>
<organism evidence="3 4">
    <name type="scientific">Geochorda subterranea</name>
    <dbReference type="NCBI Taxonomy" id="3109564"/>
    <lineage>
        <taxon>Bacteria</taxon>
        <taxon>Bacillati</taxon>
        <taxon>Bacillota</taxon>
        <taxon>Limnochordia</taxon>
        <taxon>Limnochordales</taxon>
        <taxon>Geochordaceae</taxon>
        <taxon>Geochorda</taxon>
    </lineage>
</organism>
<feature type="transmembrane region" description="Helical" evidence="2">
    <location>
        <begin position="39"/>
        <end position="58"/>
    </location>
</feature>
<dbReference type="EMBL" id="CP141614">
    <property type="protein sequence ID" value="WRP15226.1"/>
    <property type="molecule type" value="Genomic_DNA"/>
</dbReference>
<name>A0ABZ1BRY4_9FIRM</name>
<keyword evidence="2" id="KW-1133">Transmembrane helix</keyword>
<evidence type="ECO:0000313" key="3">
    <source>
        <dbReference type="EMBL" id="WRP15226.1"/>
    </source>
</evidence>
<evidence type="ECO:0000256" key="2">
    <source>
        <dbReference type="SAM" id="Phobius"/>
    </source>
</evidence>
<proteinExistence type="predicted"/>
<dbReference type="Proteomes" id="UP001333102">
    <property type="component" value="Chromosome"/>
</dbReference>
<evidence type="ECO:0000256" key="1">
    <source>
        <dbReference type="SAM" id="MobiDB-lite"/>
    </source>
</evidence>
<gene>
    <name evidence="3" type="primary">thiW</name>
    <name evidence="3" type="ORF">VLY81_03395</name>
</gene>
<accession>A0ABZ1BRY4</accession>
<sequence length="217" mass="21920">MTSWGFVAGALGVLAAVAWIVHARWHPVRLGSRELAVAGTLAAVATLASHLVWVPVGVAKAFPVQHAINVLAGVLLGPVPAAMIAFVAALLRNLLGTGTLLAFPGGMIGAFLSGALYRLSGRTGWAVVGEVTGTGILGGLASWPVVVWVMGHPSAPLFYVGPFLLSSGAGALIGYALLAALARTGAMADLQRPRGVKSRPPAPKGAHADASSKEVGS</sequence>
<keyword evidence="4" id="KW-1185">Reference proteome</keyword>
<keyword evidence="2" id="KW-0812">Transmembrane</keyword>
<feature type="transmembrane region" description="Helical" evidence="2">
    <location>
        <begin position="157"/>
        <end position="182"/>
    </location>
</feature>
<reference evidence="4" key="1">
    <citation type="submission" date="2023-12" db="EMBL/GenBank/DDBJ databases">
        <title>Novel isolates from deep terrestrial aquifers shed light on the physiology and ecology of the class Limnochordia.</title>
        <authorList>
            <person name="Karnachuk O.V."/>
            <person name="Lukina A.P."/>
            <person name="Avakyan M.R."/>
            <person name="Kadnikov V."/>
            <person name="Begmatov S."/>
            <person name="Beletsky A.V."/>
            <person name="Mardanov A.V."/>
            <person name="Ravin N.V."/>
        </authorList>
    </citation>
    <scope>NUCLEOTIDE SEQUENCE [LARGE SCALE GENOMIC DNA]</scope>
    <source>
        <strain evidence="4">LN</strain>
    </source>
</reference>
<feature type="compositionally biased region" description="Basic and acidic residues" evidence="1">
    <location>
        <begin position="206"/>
        <end position="217"/>
    </location>
</feature>
<protein>
    <submittedName>
        <fullName evidence="3">Energy coupling factor transporter S component ThiW</fullName>
    </submittedName>
</protein>
<dbReference type="NCBIfam" id="TIGR02359">
    <property type="entry name" value="thiW"/>
    <property type="match status" value="1"/>
</dbReference>
<feature type="region of interest" description="Disordered" evidence="1">
    <location>
        <begin position="192"/>
        <end position="217"/>
    </location>
</feature>
<dbReference type="Pfam" id="PF09512">
    <property type="entry name" value="ThiW"/>
    <property type="match status" value="1"/>
</dbReference>
<evidence type="ECO:0000313" key="4">
    <source>
        <dbReference type="Proteomes" id="UP001333102"/>
    </source>
</evidence>